<name>A0ABN8XJ68_RANTA</name>
<evidence type="ECO:0008006" key="3">
    <source>
        <dbReference type="Google" id="ProtNLM"/>
    </source>
</evidence>
<proteinExistence type="predicted"/>
<keyword evidence="2" id="KW-1185">Reference proteome</keyword>
<comment type="caution">
    <text evidence="1">The sequence shown here is derived from an EMBL/GenBank/DDBJ whole genome shotgun (WGS) entry which is preliminary data.</text>
</comment>
<dbReference type="Proteomes" id="UP001176941">
    <property type="component" value="Unassembled WGS sequence"/>
</dbReference>
<evidence type="ECO:0000313" key="1">
    <source>
        <dbReference type="EMBL" id="CAI9149434.1"/>
    </source>
</evidence>
<protein>
    <recommendedName>
        <fullName evidence="3">Secreted protein</fullName>
    </recommendedName>
</protein>
<evidence type="ECO:0000313" key="2">
    <source>
        <dbReference type="Proteomes" id="UP001176941"/>
    </source>
</evidence>
<sequence>MLPLRSSTRITLRLAALVEASAGGSLCIIVFPRTPLLRAYPASFSSLGLPLDLTRSAKANQGARFASAVQRTSTTWAALLLPPSPVKSNENGYRLHNACRAKAAAASAASYASP</sequence>
<reference evidence="1" key="1">
    <citation type="submission" date="2023-04" db="EMBL/GenBank/DDBJ databases">
        <authorList>
            <consortium name="ELIXIR-Norway"/>
        </authorList>
    </citation>
    <scope>NUCLEOTIDE SEQUENCE [LARGE SCALE GENOMIC DNA]</scope>
</reference>
<gene>
    <name evidence="1" type="ORF">MRATA1EN1_LOCUS31052</name>
</gene>
<dbReference type="EMBL" id="CATKSN020000309">
    <property type="protein sequence ID" value="CAI9149434.1"/>
    <property type="molecule type" value="Genomic_DNA"/>
</dbReference>
<organism evidence="1 2">
    <name type="scientific">Rangifer tarandus platyrhynchus</name>
    <name type="common">Svalbard reindeer</name>
    <dbReference type="NCBI Taxonomy" id="3082113"/>
    <lineage>
        <taxon>Eukaryota</taxon>
        <taxon>Metazoa</taxon>
        <taxon>Chordata</taxon>
        <taxon>Craniata</taxon>
        <taxon>Vertebrata</taxon>
        <taxon>Euteleostomi</taxon>
        <taxon>Mammalia</taxon>
        <taxon>Eutheria</taxon>
        <taxon>Laurasiatheria</taxon>
        <taxon>Artiodactyla</taxon>
        <taxon>Ruminantia</taxon>
        <taxon>Pecora</taxon>
        <taxon>Cervidae</taxon>
        <taxon>Odocoileinae</taxon>
        <taxon>Rangifer</taxon>
    </lineage>
</organism>
<accession>A0ABN8XJ68</accession>